<dbReference type="InterPro" id="IPR012001">
    <property type="entry name" value="Thiamin_PyroP_enz_TPP-bd_dom"/>
</dbReference>
<dbReference type="Pfam" id="PF02775">
    <property type="entry name" value="TPP_enzyme_C"/>
    <property type="match status" value="1"/>
</dbReference>
<keyword evidence="2 3" id="KW-0786">Thiamine pyrophosphate</keyword>
<reference evidence="7" key="2">
    <citation type="submission" date="2022-09" db="EMBL/GenBank/DDBJ databases">
        <authorList>
            <person name="Sun Q."/>
            <person name="Ohkuma M."/>
        </authorList>
    </citation>
    <scope>NUCLEOTIDE SEQUENCE</scope>
    <source>
        <strain evidence="7">JCM 13583</strain>
    </source>
</reference>
<gene>
    <name evidence="7" type="ORF">GCM10007108_04440</name>
</gene>
<sequence>MIGHRNLSESLKNLGLLPIAGNPGTTEIPALRDIDDYILCLHDSIAVGVAEGMYLADGRPRVASLHTMPGLGNSMAFINTARANGSPLVIMAGQQDTRHTVLEPLLYHDLTGMVHSSVKYAYELRDPHDIPLALRTALSRAFTPHYGPVFLSVPMDFMDKDAGEPAGPFVLPGNMAVDREGLQEVAEMIDGARSPCIVAGYENDIYGHFGGVEALADAIGCPVFAEPLASRSPCRSRDCVDSDLQPAAALINMSLLPHDLVILVGADLTLYPYTPIGLLPGKRVVYIGYSPTGRHSLQVYGNPDASALYLSTLVKRKGERVHRERVRDNTRLAIMKRKRESGYILSLAAEVFRDRPVVDEAISSSPVLRSTFGYRSGMYFTARSGQLGWGLPAATGMALAGRPSLLVIGDGSLMYTVQTLWTAKKYGADVKVVVLNNHSYGILRSFASSYYEDAAGKEYLKFDLDIHGVAKSYGIPSMDLEERHDVVELSRTEGPCIGVYEEGAGIKKLFL</sequence>
<comment type="caution">
    <text evidence="7">The sequence shown here is derived from an EMBL/GenBank/DDBJ whole genome shotgun (WGS) entry which is preliminary data.</text>
</comment>
<evidence type="ECO:0000313" key="8">
    <source>
        <dbReference type="Proteomes" id="UP000632195"/>
    </source>
</evidence>
<dbReference type="CDD" id="cd02002">
    <property type="entry name" value="TPP_BFDC"/>
    <property type="match status" value="1"/>
</dbReference>
<dbReference type="Gene3D" id="3.40.50.1220">
    <property type="entry name" value="TPP-binding domain"/>
    <property type="match status" value="1"/>
</dbReference>
<dbReference type="RefSeq" id="WP_188679928.1">
    <property type="nucleotide sequence ID" value="NZ_BMNY01000001.1"/>
</dbReference>
<dbReference type="Pfam" id="PF02776">
    <property type="entry name" value="TPP_enzyme_N"/>
    <property type="match status" value="1"/>
</dbReference>
<evidence type="ECO:0000256" key="1">
    <source>
        <dbReference type="ARBA" id="ARBA00007812"/>
    </source>
</evidence>
<dbReference type="GO" id="GO:0003984">
    <property type="term" value="F:acetolactate synthase activity"/>
    <property type="evidence" value="ECO:0007669"/>
    <property type="project" value="TreeGrafter"/>
</dbReference>
<dbReference type="InterPro" id="IPR011766">
    <property type="entry name" value="TPP_enzyme_TPP-bd"/>
</dbReference>
<evidence type="ECO:0000259" key="4">
    <source>
        <dbReference type="Pfam" id="PF00205"/>
    </source>
</evidence>
<protein>
    <submittedName>
        <fullName evidence="7">Benzoylformate decarboxylase</fullName>
    </submittedName>
</protein>
<feature type="domain" description="Thiamine pyrophosphate enzyme N-terminal TPP-binding" evidence="6">
    <location>
        <begin position="5"/>
        <end position="101"/>
    </location>
</feature>
<dbReference type="InterPro" id="IPR012000">
    <property type="entry name" value="Thiamin_PyroP_enz_cen_dom"/>
</dbReference>
<feature type="domain" description="Thiamine pyrophosphate enzyme TPP-binding" evidence="5">
    <location>
        <begin position="381"/>
        <end position="487"/>
    </location>
</feature>
<dbReference type="GO" id="GO:0050660">
    <property type="term" value="F:flavin adenine dinucleotide binding"/>
    <property type="evidence" value="ECO:0007669"/>
    <property type="project" value="TreeGrafter"/>
</dbReference>
<name>A0AA37BQA6_9ARCH</name>
<dbReference type="InterPro" id="IPR029035">
    <property type="entry name" value="DHS-like_NAD/FAD-binding_dom"/>
</dbReference>
<keyword evidence="8" id="KW-1185">Reference proteome</keyword>
<evidence type="ECO:0000256" key="2">
    <source>
        <dbReference type="ARBA" id="ARBA00023052"/>
    </source>
</evidence>
<accession>A0AA37BQA6</accession>
<dbReference type="GO" id="GO:0044272">
    <property type="term" value="P:sulfur compound biosynthetic process"/>
    <property type="evidence" value="ECO:0007669"/>
    <property type="project" value="UniProtKB-ARBA"/>
</dbReference>
<dbReference type="Pfam" id="PF00205">
    <property type="entry name" value="TPP_enzyme_M"/>
    <property type="match status" value="1"/>
</dbReference>
<dbReference type="GO" id="GO:0030976">
    <property type="term" value="F:thiamine pyrophosphate binding"/>
    <property type="evidence" value="ECO:0007669"/>
    <property type="project" value="InterPro"/>
</dbReference>
<evidence type="ECO:0000259" key="6">
    <source>
        <dbReference type="Pfam" id="PF02776"/>
    </source>
</evidence>
<comment type="similarity">
    <text evidence="1 3">Belongs to the TPP enzyme family.</text>
</comment>
<dbReference type="CDD" id="cd07035">
    <property type="entry name" value="TPP_PYR_POX_like"/>
    <property type="match status" value="1"/>
</dbReference>
<dbReference type="AlphaFoldDB" id="A0AA37BQA6"/>
<evidence type="ECO:0000259" key="5">
    <source>
        <dbReference type="Pfam" id="PF02775"/>
    </source>
</evidence>
<dbReference type="Gene3D" id="3.40.50.970">
    <property type="match status" value="2"/>
</dbReference>
<dbReference type="PANTHER" id="PTHR18968:SF133">
    <property type="entry name" value="BENZOYLFORMATE DECARBOXYLASE"/>
    <property type="match status" value="1"/>
</dbReference>
<reference evidence="7" key="1">
    <citation type="journal article" date="2014" name="Int. J. Syst. Evol. Microbiol.">
        <title>Complete genome sequence of Corynebacterium casei LMG S-19264T (=DSM 44701T), isolated from a smear-ripened cheese.</title>
        <authorList>
            <consortium name="US DOE Joint Genome Institute (JGI-PGF)"/>
            <person name="Walter F."/>
            <person name="Albersmeier A."/>
            <person name="Kalinowski J."/>
            <person name="Ruckert C."/>
        </authorList>
    </citation>
    <scope>NUCLEOTIDE SEQUENCE</scope>
    <source>
        <strain evidence="7">JCM 13583</strain>
    </source>
</reference>
<dbReference type="PANTHER" id="PTHR18968">
    <property type="entry name" value="THIAMINE PYROPHOSPHATE ENZYMES"/>
    <property type="match status" value="1"/>
</dbReference>
<dbReference type="EMBL" id="BMNY01000001">
    <property type="protein sequence ID" value="GGM69472.1"/>
    <property type="molecule type" value="Genomic_DNA"/>
</dbReference>
<evidence type="ECO:0000256" key="3">
    <source>
        <dbReference type="RuleBase" id="RU362132"/>
    </source>
</evidence>
<dbReference type="SUPFAM" id="SSF52467">
    <property type="entry name" value="DHS-like NAD/FAD-binding domain"/>
    <property type="match status" value="1"/>
</dbReference>
<organism evidence="7 8">
    <name type="scientific">Thermogymnomonas acidicola</name>
    <dbReference type="NCBI Taxonomy" id="399579"/>
    <lineage>
        <taxon>Archaea</taxon>
        <taxon>Methanobacteriati</taxon>
        <taxon>Thermoplasmatota</taxon>
        <taxon>Thermoplasmata</taxon>
        <taxon>Thermoplasmatales</taxon>
        <taxon>Thermogymnomonas</taxon>
    </lineage>
</organism>
<dbReference type="Proteomes" id="UP000632195">
    <property type="component" value="Unassembled WGS sequence"/>
</dbReference>
<proteinExistence type="inferred from homology"/>
<dbReference type="GO" id="GO:0006082">
    <property type="term" value="P:organic acid metabolic process"/>
    <property type="evidence" value="ECO:0007669"/>
    <property type="project" value="UniProtKB-ARBA"/>
</dbReference>
<dbReference type="InterPro" id="IPR045229">
    <property type="entry name" value="TPP_enz"/>
</dbReference>
<dbReference type="SUPFAM" id="SSF52518">
    <property type="entry name" value="Thiamin diphosphate-binding fold (THDP-binding)"/>
    <property type="match status" value="2"/>
</dbReference>
<dbReference type="GO" id="GO:0000287">
    <property type="term" value="F:magnesium ion binding"/>
    <property type="evidence" value="ECO:0007669"/>
    <property type="project" value="InterPro"/>
</dbReference>
<dbReference type="InterPro" id="IPR029061">
    <property type="entry name" value="THDP-binding"/>
</dbReference>
<evidence type="ECO:0000313" key="7">
    <source>
        <dbReference type="EMBL" id="GGM69472.1"/>
    </source>
</evidence>
<feature type="domain" description="Thiamine pyrophosphate enzyme central" evidence="4">
    <location>
        <begin position="182"/>
        <end position="289"/>
    </location>
</feature>